<dbReference type="AlphaFoldDB" id="A0A835CVH7"/>
<protein>
    <submittedName>
        <fullName evidence="12">Uncharacterized protein</fullName>
    </submittedName>
</protein>
<feature type="signal peptide" evidence="9">
    <location>
        <begin position="1"/>
        <end position="21"/>
    </location>
</feature>
<feature type="domain" description="Peptidase M13 N-terminal" evidence="11">
    <location>
        <begin position="92"/>
        <end position="194"/>
    </location>
</feature>
<reference evidence="12 13" key="1">
    <citation type="submission" date="2020-08" db="EMBL/GenBank/DDBJ databases">
        <title>Aphidius gifuensis genome sequencing and assembly.</title>
        <authorList>
            <person name="Du Z."/>
        </authorList>
    </citation>
    <scope>NUCLEOTIDE SEQUENCE [LARGE SCALE GENOMIC DNA]</scope>
    <source>
        <strain evidence="12">YNYX2018</strain>
        <tissue evidence="12">Adults</tissue>
    </source>
</reference>
<comment type="cofactor">
    <cofactor evidence="1">
        <name>Zn(2+)</name>
        <dbReference type="ChEBI" id="CHEBI:29105"/>
    </cofactor>
</comment>
<keyword evidence="13" id="KW-1185">Reference proteome</keyword>
<evidence type="ECO:0000313" key="12">
    <source>
        <dbReference type="EMBL" id="KAF7997472.1"/>
    </source>
</evidence>
<dbReference type="Pfam" id="PF05649">
    <property type="entry name" value="Peptidase_M13_N"/>
    <property type="match status" value="1"/>
</dbReference>
<gene>
    <name evidence="12" type="ORF">HCN44_006043</name>
</gene>
<dbReference type="GO" id="GO:0005886">
    <property type="term" value="C:plasma membrane"/>
    <property type="evidence" value="ECO:0007669"/>
    <property type="project" value="UniProtKB-SubCell"/>
</dbReference>
<dbReference type="Pfam" id="PF01431">
    <property type="entry name" value="Peptidase_M13"/>
    <property type="match status" value="1"/>
</dbReference>
<dbReference type="Gene3D" id="3.40.390.10">
    <property type="entry name" value="Collagenase (Catalytic Domain)"/>
    <property type="match status" value="2"/>
</dbReference>
<keyword evidence="5" id="KW-0479">Metal-binding</keyword>
<dbReference type="OrthoDB" id="7613900at2759"/>
<proteinExistence type="inferred from homology"/>
<dbReference type="InterPro" id="IPR024079">
    <property type="entry name" value="MetalloPept_cat_dom_sf"/>
</dbReference>
<organism evidence="12 13">
    <name type="scientific">Aphidius gifuensis</name>
    <name type="common">Parasitoid wasp</name>
    <dbReference type="NCBI Taxonomy" id="684658"/>
    <lineage>
        <taxon>Eukaryota</taxon>
        <taxon>Metazoa</taxon>
        <taxon>Ecdysozoa</taxon>
        <taxon>Arthropoda</taxon>
        <taxon>Hexapoda</taxon>
        <taxon>Insecta</taxon>
        <taxon>Pterygota</taxon>
        <taxon>Neoptera</taxon>
        <taxon>Endopterygota</taxon>
        <taxon>Hymenoptera</taxon>
        <taxon>Apocrita</taxon>
        <taxon>Ichneumonoidea</taxon>
        <taxon>Braconidae</taxon>
        <taxon>Aphidiinae</taxon>
        <taxon>Aphidius</taxon>
    </lineage>
</organism>
<comment type="subcellular location">
    <subcellularLocation>
        <location evidence="2">Cell membrane</location>
        <topology evidence="2">Single-pass type II membrane protein</topology>
    </subcellularLocation>
</comment>
<dbReference type="InterPro" id="IPR008753">
    <property type="entry name" value="Peptidase_M13_N"/>
</dbReference>
<evidence type="ECO:0000256" key="9">
    <source>
        <dbReference type="SAM" id="SignalP"/>
    </source>
</evidence>
<keyword evidence="4" id="KW-0645">Protease</keyword>
<evidence type="ECO:0000256" key="7">
    <source>
        <dbReference type="ARBA" id="ARBA00022833"/>
    </source>
</evidence>
<evidence type="ECO:0000256" key="8">
    <source>
        <dbReference type="ARBA" id="ARBA00023049"/>
    </source>
</evidence>
<evidence type="ECO:0000256" key="6">
    <source>
        <dbReference type="ARBA" id="ARBA00022801"/>
    </source>
</evidence>
<comment type="similarity">
    <text evidence="3">Belongs to the peptidase M13 family.</text>
</comment>
<keyword evidence="8" id="KW-0482">Metalloprotease</keyword>
<dbReference type="InterPro" id="IPR018497">
    <property type="entry name" value="Peptidase_M13_C"/>
</dbReference>
<evidence type="ECO:0000256" key="5">
    <source>
        <dbReference type="ARBA" id="ARBA00022723"/>
    </source>
</evidence>
<evidence type="ECO:0000313" key="13">
    <source>
        <dbReference type="Proteomes" id="UP000639338"/>
    </source>
</evidence>
<dbReference type="PROSITE" id="PS51885">
    <property type="entry name" value="NEPRILYSIN"/>
    <property type="match status" value="1"/>
</dbReference>
<dbReference type="EMBL" id="JACMRX010000001">
    <property type="protein sequence ID" value="KAF7997472.1"/>
    <property type="molecule type" value="Genomic_DNA"/>
</dbReference>
<evidence type="ECO:0000256" key="4">
    <source>
        <dbReference type="ARBA" id="ARBA00022670"/>
    </source>
</evidence>
<dbReference type="GO" id="GO:0046872">
    <property type="term" value="F:metal ion binding"/>
    <property type="evidence" value="ECO:0007669"/>
    <property type="project" value="UniProtKB-KW"/>
</dbReference>
<comment type="caution">
    <text evidence="12">The sequence shown here is derived from an EMBL/GenBank/DDBJ whole genome shotgun (WGS) entry which is preliminary data.</text>
</comment>
<dbReference type="PANTHER" id="PTHR11733">
    <property type="entry name" value="ZINC METALLOPROTEASE FAMILY M13 NEPRILYSIN-RELATED"/>
    <property type="match status" value="1"/>
</dbReference>
<evidence type="ECO:0000256" key="3">
    <source>
        <dbReference type="ARBA" id="ARBA00007357"/>
    </source>
</evidence>
<dbReference type="GO" id="GO:0004222">
    <property type="term" value="F:metalloendopeptidase activity"/>
    <property type="evidence" value="ECO:0007669"/>
    <property type="project" value="InterPro"/>
</dbReference>
<dbReference type="Proteomes" id="UP000639338">
    <property type="component" value="Unassembled WGS sequence"/>
</dbReference>
<evidence type="ECO:0000259" key="11">
    <source>
        <dbReference type="Pfam" id="PF05649"/>
    </source>
</evidence>
<keyword evidence="7" id="KW-0862">Zinc</keyword>
<evidence type="ECO:0000256" key="2">
    <source>
        <dbReference type="ARBA" id="ARBA00004401"/>
    </source>
</evidence>
<dbReference type="GO" id="GO:0016485">
    <property type="term" value="P:protein processing"/>
    <property type="evidence" value="ECO:0007669"/>
    <property type="project" value="TreeGrafter"/>
</dbReference>
<feature type="chain" id="PRO_5032959655" evidence="9">
    <location>
        <begin position="22"/>
        <end position="463"/>
    </location>
</feature>
<dbReference type="PANTHER" id="PTHR11733:SF167">
    <property type="entry name" value="FI17812P1-RELATED"/>
    <property type="match status" value="1"/>
</dbReference>
<name>A0A835CVH7_APHGI</name>
<accession>A0A835CVH7</accession>
<keyword evidence="6" id="KW-0378">Hydrolase</keyword>
<dbReference type="SUPFAM" id="SSF55486">
    <property type="entry name" value="Metalloproteases ('zincins'), catalytic domain"/>
    <property type="match status" value="2"/>
</dbReference>
<feature type="domain" description="Peptidase M13 C-terminal" evidence="10">
    <location>
        <begin position="274"/>
        <end position="453"/>
    </location>
</feature>
<keyword evidence="9" id="KW-0732">Signal</keyword>
<evidence type="ECO:0000256" key="1">
    <source>
        <dbReference type="ARBA" id="ARBA00001947"/>
    </source>
</evidence>
<evidence type="ECO:0000259" key="10">
    <source>
        <dbReference type="Pfam" id="PF01431"/>
    </source>
</evidence>
<dbReference type="InterPro" id="IPR000718">
    <property type="entry name" value="Peptidase_M13"/>
</dbReference>
<sequence>MTELKSQKLLLILASIGIANAVWDDSLCKSDDCWKQRAREIEESLDVTIDPCDNFYAFSCGGWMKKNPAPRYYKSWTPANVYEHKMMDIFAKNFIIWDLVYKYLKFMPTRMYDIEYELNNIAKDTPGLFLNREERCIRSLPFLSALVPKFLSVYYPENYKNSSEDIITKVIKSSQEYINKTSWMFSELKNSVLQEVSDSVQFNYYSFLNNSYIDELYGHPKIFSRNYVEDSLRIYRLKHHRQQQRFDRPDFDAKSLNFLDGPIISVLSYLLSKFQPNVPQASNYGTLASVVGQSVTTFISFIDSIFDKSSDDDDNWPHDMKNEFLRRFHNFEMQLHNYYDTKKSNISRENIESFLEDNFGIPAAFAAYEKNKTPEDEEISLPNYPMYKDKKLFFISYASSLCTSENPKSSIDGEESLRISRKVNIALGNMKEFSDAFSCPKDCPMNPTKKVHVFGPDDQMNSD</sequence>